<dbReference type="EMBL" id="LT985188">
    <property type="protein sequence ID" value="SPD86165.1"/>
    <property type="molecule type" value="Genomic_DNA"/>
</dbReference>
<reference evidence="3 4" key="1">
    <citation type="submission" date="2018-02" db="EMBL/GenBank/DDBJ databases">
        <authorList>
            <person name="Cohen D.B."/>
            <person name="Kent A.D."/>
        </authorList>
    </citation>
    <scope>NUCLEOTIDE SEQUENCE [LARGE SCALE GENOMIC DNA]</scope>
    <source>
        <strain evidence="3">1</strain>
    </source>
</reference>
<evidence type="ECO:0000313" key="4">
    <source>
        <dbReference type="Proteomes" id="UP000238164"/>
    </source>
</evidence>
<keyword evidence="1" id="KW-0175">Coiled coil</keyword>
<feature type="region of interest" description="Disordered" evidence="2">
    <location>
        <begin position="330"/>
        <end position="381"/>
    </location>
</feature>
<dbReference type="Pfam" id="PF05103">
    <property type="entry name" value="DivIVA"/>
    <property type="match status" value="1"/>
</dbReference>
<evidence type="ECO:0000256" key="1">
    <source>
        <dbReference type="SAM" id="Coils"/>
    </source>
</evidence>
<dbReference type="KEGG" id="mgg:MPLG2_1129"/>
<evidence type="ECO:0000313" key="3">
    <source>
        <dbReference type="EMBL" id="SPD86165.1"/>
    </source>
</evidence>
<name>A0A2N9JFB1_9ACTN</name>
<feature type="coiled-coil region" evidence="1">
    <location>
        <begin position="271"/>
        <end position="320"/>
    </location>
</feature>
<accession>A0A2N9JFB1</accession>
<feature type="coiled-coil region" evidence="1">
    <location>
        <begin position="191"/>
        <end position="233"/>
    </location>
</feature>
<dbReference type="OrthoDB" id="3809807at2"/>
<dbReference type="AlphaFoldDB" id="A0A2N9JFB1"/>
<protein>
    <submittedName>
        <fullName evidence="3">Putative DivIVA protein</fullName>
    </submittedName>
</protein>
<dbReference type="Proteomes" id="UP000238164">
    <property type="component" value="Chromosome 1"/>
</dbReference>
<gene>
    <name evidence="3" type="ORF">MPLG2_1129</name>
</gene>
<keyword evidence="4" id="KW-1185">Reference proteome</keyword>
<feature type="coiled-coil region" evidence="1">
    <location>
        <begin position="40"/>
        <end position="105"/>
    </location>
</feature>
<dbReference type="InterPro" id="IPR007793">
    <property type="entry name" value="DivIVA_fam"/>
</dbReference>
<proteinExistence type="predicted"/>
<dbReference type="RefSeq" id="WP_105185225.1">
    <property type="nucleotide sequence ID" value="NZ_BAAAGO010000036.1"/>
</dbReference>
<organism evidence="3 4">
    <name type="scientific">Micropruina glycogenica</name>
    <dbReference type="NCBI Taxonomy" id="75385"/>
    <lineage>
        <taxon>Bacteria</taxon>
        <taxon>Bacillati</taxon>
        <taxon>Actinomycetota</taxon>
        <taxon>Actinomycetes</taxon>
        <taxon>Propionibacteriales</taxon>
        <taxon>Nocardioidaceae</taxon>
        <taxon>Micropruina</taxon>
    </lineage>
</organism>
<sequence>MSQQPEETVGLDLFDETASAAGSFPHSMLGYERQAVDAYIRDIERQLSSAKRKVRSLQKQLLTKADETDYSRLGAFTGDMMRSAEAQAAEIIKTAQHEAERIEEAARSRAGDLTRQTHEGLAQERVTGLDDLNRLRDELAGQTGAELANAQEESRALREAAENHRAMVLADAERSASAMRDQASLEAERVRQAAQREAADIRAKLAAEHTEALNALQQRQDQVTALLAELAEKARLQSEDFGVKMAEASALMAERRQKALTEADQIVVAANEQARASVAEARARAAKLVADAQAEAASKNEQLRRENERLNQRKAAIVGQLSSLSALATNSVAEFPGDDDHQASASQSDESSEQGDAVTEQADDDDATRVQPAASGGSKRR</sequence>
<feature type="compositionally biased region" description="Low complexity" evidence="2">
    <location>
        <begin position="343"/>
        <end position="357"/>
    </location>
</feature>
<evidence type="ECO:0000256" key="2">
    <source>
        <dbReference type="SAM" id="MobiDB-lite"/>
    </source>
</evidence>